<dbReference type="SUPFAM" id="SSF56112">
    <property type="entry name" value="Protein kinase-like (PK-like)"/>
    <property type="match status" value="1"/>
</dbReference>
<name>A0A852ZSQ6_9ACTN</name>
<keyword evidence="3" id="KW-1185">Reference proteome</keyword>
<dbReference type="Gene3D" id="3.90.1200.10">
    <property type="match status" value="1"/>
</dbReference>
<proteinExistence type="predicted"/>
<feature type="domain" description="Aminoglycoside phosphotransferase" evidence="1">
    <location>
        <begin position="39"/>
        <end position="236"/>
    </location>
</feature>
<comment type="caution">
    <text evidence="2">The sequence shown here is derived from an EMBL/GenBank/DDBJ whole genome shotgun (WGS) entry which is preliminary data.</text>
</comment>
<evidence type="ECO:0000313" key="2">
    <source>
        <dbReference type="EMBL" id="NYH92030.1"/>
    </source>
</evidence>
<evidence type="ECO:0000259" key="1">
    <source>
        <dbReference type="Pfam" id="PF01636"/>
    </source>
</evidence>
<dbReference type="Proteomes" id="UP000579605">
    <property type="component" value="Unassembled WGS sequence"/>
</dbReference>
<organism evidence="2 3">
    <name type="scientific">Actinopolymorpha rutila</name>
    <dbReference type="NCBI Taxonomy" id="446787"/>
    <lineage>
        <taxon>Bacteria</taxon>
        <taxon>Bacillati</taxon>
        <taxon>Actinomycetota</taxon>
        <taxon>Actinomycetes</taxon>
        <taxon>Propionibacteriales</taxon>
        <taxon>Actinopolymorphaceae</taxon>
        <taxon>Actinopolymorpha</taxon>
    </lineage>
</organism>
<sequence>MEASEVRRAVDAAEATASGLGLEVRDAVVVHNSDRIAVRLTPCEVLARVAPASASWQAGMEFEVEVARRLAETDSPFGELEPRVEPAVHVRDGFTITLWTYHEPVVVDRRADVSSAQLGMSSDVVPADYADALVRFHAGLRQIDVDAPHTTARVAGWVHGIDNPELTPDLRDPDRELLSDTFGRVSAAIGGWGCEEQLLHGEPHPGNLLSTSRGPLFIDVGTCQRGPIEYDLAYVPEEVAEHYPGADQDLVHQFRILMWAGVATMRWGRDDQYPDRDHWRVEALDQLRAALGRCGPD</sequence>
<gene>
    <name evidence="2" type="ORF">F4554_004668</name>
</gene>
<accession>A0A852ZSQ6</accession>
<dbReference type="InterPro" id="IPR002575">
    <property type="entry name" value="Aminoglycoside_PTrfase"/>
</dbReference>
<dbReference type="Pfam" id="PF01636">
    <property type="entry name" value="APH"/>
    <property type="match status" value="1"/>
</dbReference>
<protein>
    <recommendedName>
        <fullName evidence="1">Aminoglycoside phosphotransferase domain-containing protein</fullName>
    </recommendedName>
</protein>
<dbReference type="InterPro" id="IPR011009">
    <property type="entry name" value="Kinase-like_dom_sf"/>
</dbReference>
<dbReference type="RefSeq" id="WP_179789500.1">
    <property type="nucleotide sequence ID" value="NZ_BAAARR010000001.1"/>
</dbReference>
<evidence type="ECO:0000313" key="3">
    <source>
        <dbReference type="Proteomes" id="UP000579605"/>
    </source>
</evidence>
<reference evidence="2 3" key="1">
    <citation type="submission" date="2020-07" db="EMBL/GenBank/DDBJ databases">
        <title>Sequencing the genomes of 1000 actinobacteria strains.</title>
        <authorList>
            <person name="Klenk H.-P."/>
        </authorList>
    </citation>
    <scope>NUCLEOTIDE SEQUENCE [LARGE SCALE GENOMIC DNA]</scope>
    <source>
        <strain evidence="2 3">DSM 18448</strain>
    </source>
</reference>
<dbReference type="AlphaFoldDB" id="A0A852ZSQ6"/>
<dbReference type="EMBL" id="JACBZH010000001">
    <property type="protein sequence ID" value="NYH92030.1"/>
    <property type="molecule type" value="Genomic_DNA"/>
</dbReference>